<comment type="caution">
    <text evidence="2">The sequence shown here is derived from an EMBL/GenBank/DDBJ whole genome shotgun (WGS) entry which is preliminary data.</text>
</comment>
<gene>
    <name evidence="2" type="ORF">GGP61_003165</name>
</gene>
<feature type="compositionally biased region" description="Basic and acidic residues" evidence="1">
    <location>
        <begin position="183"/>
        <end position="193"/>
    </location>
</feature>
<evidence type="ECO:0000256" key="1">
    <source>
        <dbReference type="SAM" id="MobiDB-lite"/>
    </source>
</evidence>
<dbReference type="EMBL" id="JANUAE010000015">
    <property type="protein sequence ID" value="MCS3711532.1"/>
    <property type="molecule type" value="Genomic_DNA"/>
</dbReference>
<dbReference type="AlphaFoldDB" id="A0A9X2QE81"/>
<evidence type="ECO:0000313" key="2">
    <source>
        <dbReference type="EMBL" id="MCS3711532.1"/>
    </source>
</evidence>
<organism evidence="2 3">
    <name type="scientific">Salinibacter ruber</name>
    <dbReference type="NCBI Taxonomy" id="146919"/>
    <lineage>
        <taxon>Bacteria</taxon>
        <taxon>Pseudomonadati</taxon>
        <taxon>Rhodothermota</taxon>
        <taxon>Rhodothermia</taxon>
        <taxon>Rhodothermales</taxon>
        <taxon>Salinibacteraceae</taxon>
        <taxon>Salinibacter</taxon>
    </lineage>
</organism>
<reference evidence="2" key="1">
    <citation type="submission" date="2022-08" db="EMBL/GenBank/DDBJ databases">
        <title>Genomic Encyclopedia of Type Strains, Phase V (KMG-V): Genome sequencing to study the core and pangenomes of soil and plant-associated prokaryotes.</title>
        <authorList>
            <person name="Whitman W."/>
        </authorList>
    </citation>
    <scope>NUCLEOTIDE SEQUENCE</scope>
    <source>
        <strain evidence="2">SP3049</strain>
    </source>
</reference>
<proteinExistence type="predicted"/>
<feature type="region of interest" description="Disordered" evidence="1">
    <location>
        <begin position="166"/>
        <end position="193"/>
    </location>
</feature>
<dbReference type="Proteomes" id="UP001155057">
    <property type="component" value="Unassembled WGS sequence"/>
</dbReference>
<name>A0A9X2QE81_9BACT</name>
<dbReference type="RefSeq" id="WP_259124347.1">
    <property type="nucleotide sequence ID" value="NZ_JANUAE010000015.1"/>
</dbReference>
<accession>A0A9X2QE81</accession>
<protein>
    <submittedName>
        <fullName evidence="2">Uncharacterized protein</fullName>
    </submittedName>
</protein>
<evidence type="ECO:0000313" key="3">
    <source>
        <dbReference type="Proteomes" id="UP001155057"/>
    </source>
</evidence>
<sequence length="232" mass="26115">MPTLTNEEILFAFQRLQMIGQQGLPIKVSYAATQTKKNLEPYAETFQEKTEDVEEGTDEFEEHLSQEFDVEVHEVAPVHLDGSGLAPELFVGIGFLFREDEERQEETFEITNGELLQATNTLYRWARLEFDSGGAIVSLAGAIDSLRGSDAGKMQERLGEFNQRIESAQEQQEGSDQEGPEQEVSKIEEEREKYLEETTEVTVSLIDLEAIASNEDVEVAPLEIEILSPLLK</sequence>